<dbReference type="EMBL" id="UZAM01015274">
    <property type="protein sequence ID" value="VDP38090.1"/>
    <property type="molecule type" value="Genomic_DNA"/>
</dbReference>
<dbReference type="Proteomes" id="UP000270296">
    <property type="component" value="Unassembled WGS sequence"/>
</dbReference>
<proteinExistence type="predicted"/>
<dbReference type="AlphaFoldDB" id="A0A183J5S5"/>
<evidence type="ECO:0000313" key="2">
    <source>
        <dbReference type="Proteomes" id="UP000270296"/>
    </source>
</evidence>
<organism evidence="3">
    <name type="scientific">Soboliphyme baturini</name>
    <dbReference type="NCBI Taxonomy" id="241478"/>
    <lineage>
        <taxon>Eukaryota</taxon>
        <taxon>Metazoa</taxon>
        <taxon>Ecdysozoa</taxon>
        <taxon>Nematoda</taxon>
        <taxon>Enoplea</taxon>
        <taxon>Dorylaimia</taxon>
        <taxon>Dioctophymatida</taxon>
        <taxon>Dioctophymatoidea</taxon>
        <taxon>Soboliphymatidae</taxon>
        <taxon>Soboliphyme</taxon>
    </lineage>
</organism>
<evidence type="ECO:0000313" key="1">
    <source>
        <dbReference type="EMBL" id="VDP38090.1"/>
    </source>
</evidence>
<name>A0A183J5S5_9BILA</name>
<evidence type="ECO:0000313" key="3">
    <source>
        <dbReference type="WBParaSite" id="SBAD_0001160601-mRNA-1"/>
    </source>
</evidence>
<reference evidence="1 2" key="2">
    <citation type="submission" date="2018-11" db="EMBL/GenBank/DDBJ databases">
        <authorList>
            <consortium name="Pathogen Informatics"/>
        </authorList>
    </citation>
    <scope>NUCLEOTIDE SEQUENCE [LARGE SCALE GENOMIC DNA]</scope>
</reference>
<reference evidence="3" key="1">
    <citation type="submission" date="2016-06" db="UniProtKB">
        <authorList>
            <consortium name="WormBaseParasite"/>
        </authorList>
    </citation>
    <scope>IDENTIFICATION</scope>
</reference>
<gene>
    <name evidence="1" type="ORF">SBAD_LOCUS11223</name>
</gene>
<dbReference type="WBParaSite" id="SBAD_0001160601-mRNA-1">
    <property type="protein sequence ID" value="SBAD_0001160601-mRNA-1"/>
    <property type="gene ID" value="SBAD_0001160601"/>
</dbReference>
<sequence length="37" mass="4324">MFLRFDGKWTEKIKAVRLEVAVRAVRASQDLRKGFNS</sequence>
<accession>A0A183J5S5</accession>
<keyword evidence="2" id="KW-1185">Reference proteome</keyword>
<protein>
    <submittedName>
        <fullName evidence="3">Transposase</fullName>
    </submittedName>
</protein>